<dbReference type="SUPFAM" id="SSF52540">
    <property type="entry name" value="P-loop containing nucleoside triphosphate hydrolases"/>
    <property type="match status" value="3"/>
</dbReference>
<dbReference type="InterPro" id="IPR027417">
    <property type="entry name" value="P-loop_NTPase"/>
</dbReference>
<keyword evidence="9" id="KW-1185">Reference proteome</keyword>
<feature type="region of interest" description="Disordered" evidence="6">
    <location>
        <begin position="138"/>
        <end position="190"/>
    </location>
</feature>
<keyword evidence="2" id="KW-0963">Cytoplasm</keyword>
<dbReference type="Pfam" id="PF00612">
    <property type="entry name" value="IQ"/>
    <property type="match status" value="7"/>
</dbReference>
<dbReference type="PANTHER" id="PTHR22706:SF1">
    <property type="entry name" value="ASSEMBLY FACTOR FOR SPINDLE MICROTUBULES"/>
    <property type="match status" value="1"/>
</dbReference>
<feature type="region of interest" description="Disordered" evidence="6">
    <location>
        <begin position="1"/>
        <end position="104"/>
    </location>
</feature>
<evidence type="ECO:0000256" key="2">
    <source>
        <dbReference type="ARBA" id="ARBA00022490"/>
    </source>
</evidence>
<dbReference type="GO" id="GO:0000922">
    <property type="term" value="C:spindle pole"/>
    <property type="evidence" value="ECO:0007669"/>
    <property type="project" value="TreeGrafter"/>
</dbReference>
<evidence type="ECO:0000313" key="9">
    <source>
        <dbReference type="Proteomes" id="UP001161247"/>
    </source>
</evidence>
<dbReference type="CDD" id="cd21223">
    <property type="entry name" value="CH_ASPM_rpt1"/>
    <property type="match status" value="1"/>
</dbReference>
<evidence type="ECO:0000259" key="7">
    <source>
        <dbReference type="PROSITE" id="PS50021"/>
    </source>
</evidence>
<dbReference type="Pfam" id="PF00307">
    <property type="entry name" value="CH"/>
    <property type="match status" value="1"/>
</dbReference>
<dbReference type="PANTHER" id="PTHR22706">
    <property type="entry name" value="ASSEMBLY FACTOR FOR SPINDLE MICROTUBULES"/>
    <property type="match status" value="1"/>
</dbReference>
<feature type="repeat" description="ARM" evidence="5">
    <location>
        <begin position="1221"/>
        <end position="1268"/>
    </location>
</feature>
<evidence type="ECO:0000256" key="1">
    <source>
        <dbReference type="ARBA" id="ARBA00004496"/>
    </source>
</evidence>
<dbReference type="Gene3D" id="1.20.5.190">
    <property type="match status" value="5"/>
</dbReference>
<comment type="subcellular location">
    <subcellularLocation>
        <location evidence="1">Cytoplasm</location>
    </subcellularLocation>
</comment>
<feature type="compositionally biased region" description="Basic and acidic residues" evidence="6">
    <location>
        <begin position="83"/>
        <end position="93"/>
    </location>
</feature>
<dbReference type="EMBL" id="OX459118">
    <property type="protein sequence ID" value="CAI9087830.1"/>
    <property type="molecule type" value="Genomic_DNA"/>
</dbReference>
<reference evidence="8" key="1">
    <citation type="submission" date="2023-03" db="EMBL/GenBank/DDBJ databases">
        <authorList>
            <person name="Julca I."/>
        </authorList>
    </citation>
    <scope>NUCLEOTIDE SEQUENCE</scope>
</reference>
<evidence type="ECO:0000256" key="5">
    <source>
        <dbReference type="PROSITE-ProRule" id="PRU00259"/>
    </source>
</evidence>
<proteinExistence type="predicted"/>
<sequence>MEPRDDPRRQVQPPSPLPSSSSSYLLKDISNFKTPKNPSKIPRTPSTKSDAKFFTAQKATPSSMASRRKMSAAAPTRSKAARRLKDFELEQSKSARRNQVTKEKSLKSLSKSLSVWLNFLFENPKSCGCDVSRFTGEFDRDGSHSSQGDKECSAKGKREAGPGRGVKVGVDGPWRGPKRQRDMKWKGNSESRDPLHLGLKTSLKDICSFDDLKERMRAYLSLDSCNEIFDTMTQVAKNIDDGRLNMRAHCPIVTDVGMKERSLGILMSYNPVWLRIGLFVILGGDLLLPTAQVNSEQEMTFLRMVIEKHFFSHAELAKIFAYNKMVDGLYRPGYFEKLGSVILKRFLLLVLVLDRAKSQSSLPLKYGIDGRDGGSPLLFSSQSNIKSSRQVISEFLTSDIMHGEGNLLAHLTIVGYKVTYQQSPLVEYSFKVTELYEDLQDGIRLCRAIQLLQHDSSILLKLVVPSDTHKKSLVNCGVAIQYLKQAGVPLHDEDGTLITEEDIANGEKELVLSLLWNMFVHLQLPLLINKKLLSMEISKIRGVIVEHSSSCTTLEMLLNWIQAVGESYELKVENFSSLVDGKAMWCLLDYYFRKEHSSSFSSKDPDETNKVISLVSTSEYADAVHNFILSQKLTLLLGNFPEVLQVSDLLEYNSACNDRSVIILLVFLSFQLLVKRNMDQLNFHKLLGPDIQTPERKHPSTQLSFLHSPTVLNPEDASRSFKAIMTWWQDMAQMNNRCNPKTATAIQQCSLITRKASNIERENAAKMIQSHFRRLLEFRKYMKMRKATYLLQVAVRAWLAAKLRSSKHFSGPNSQTSFFCTVKNPENCRGYMALMVDRHDFVNLRTSVLVIQHAVRMWISRRRQKESRLLQDLTMAATVIQACIRGTNVRSQYTQMVANFHQDVLYSLHSQAALIIQSSWRKFIVRKSLQEKHFAATKIQSQFRGFQMRKSLEEQKEAVLKIQSIFRCLRCKKDFQRYMRIHSSVIVIQSHFRRWDAQRRYHVLRCHAVMIQSQHFFIQFSRHNEAAIRIQTDFRCMKQCKAYSSQRFAAIQIQSFVRGYITRKRLLGSSFCHKISNNDFSNRNFKGKRIVQSVLKLQQWWRKVLLLKMTKSAITIQSYYRQWMARKRASRERQRIVVIQSYWKGYLARKDSKGQLKDLRVKVQKTAANIDNSMRLINRLLAALAELLSMRSISGILHTCATLDVTTEHSQRCCEELVAAGAVGTLLKLIQSVSRSIPDQEVLKHALSTLRNLARYPHLTEVLIDTHGFVQTILWELIRNKEEGYFIACDLLKKICSNKKGSEAMQSYPPLIKRLHTLVDDLKKKAGNDKRNVRSSVSREHADRRLKEAVELIELIRKR</sequence>
<dbReference type="InterPro" id="IPR000225">
    <property type="entry name" value="Armadillo"/>
</dbReference>
<evidence type="ECO:0000313" key="8">
    <source>
        <dbReference type="EMBL" id="CAI9087830.1"/>
    </source>
</evidence>
<dbReference type="InterPro" id="IPR001715">
    <property type="entry name" value="CH_dom"/>
</dbReference>
<keyword evidence="3" id="KW-0677">Repeat</keyword>
<name>A0AAV1BX34_OLDCO</name>
<keyword evidence="4" id="KW-0112">Calmodulin-binding</keyword>
<dbReference type="PROSITE" id="PS50096">
    <property type="entry name" value="IQ"/>
    <property type="match status" value="8"/>
</dbReference>
<dbReference type="SUPFAM" id="SSF48371">
    <property type="entry name" value="ARM repeat"/>
    <property type="match status" value="1"/>
</dbReference>
<dbReference type="GO" id="GO:0005737">
    <property type="term" value="C:cytoplasm"/>
    <property type="evidence" value="ECO:0007669"/>
    <property type="project" value="UniProtKB-SubCell"/>
</dbReference>
<feature type="domain" description="Calponin-homology (CH)" evidence="7">
    <location>
        <begin position="401"/>
        <end position="523"/>
    </location>
</feature>
<dbReference type="GO" id="GO:0007051">
    <property type="term" value="P:spindle organization"/>
    <property type="evidence" value="ECO:0007669"/>
    <property type="project" value="TreeGrafter"/>
</dbReference>
<dbReference type="InterPro" id="IPR036872">
    <property type="entry name" value="CH_dom_sf"/>
</dbReference>
<dbReference type="CDD" id="cd23767">
    <property type="entry name" value="IQCD"/>
    <property type="match status" value="2"/>
</dbReference>
<evidence type="ECO:0000256" key="4">
    <source>
        <dbReference type="ARBA" id="ARBA00022860"/>
    </source>
</evidence>
<dbReference type="GO" id="GO:0051295">
    <property type="term" value="P:establishment of meiotic spindle localization"/>
    <property type="evidence" value="ECO:0007669"/>
    <property type="project" value="TreeGrafter"/>
</dbReference>
<dbReference type="InterPro" id="IPR000048">
    <property type="entry name" value="IQ_motif_EF-hand-BS"/>
</dbReference>
<dbReference type="SMART" id="SM00015">
    <property type="entry name" value="IQ"/>
    <property type="match status" value="11"/>
</dbReference>
<dbReference type="Proteomes" id="UP001161247">
    <property type="component" value="Chromosome 1"/>
</dbReference>
<dbReference type="Gene3D" id="1.25.10.10">
    <property type="entry name" value="Leucine-rich Repeat Variant"/>
    <property type="match status" value="1"/>
</dbReference>
<dbReference type="SUPFAM" id="SSF47576">
    <property type="entry name" value="Calponin-homology domain, CH-domain"/>
    <property type="match status" value="1"/>
</dbReference>
<protein>
    <submittedName>
        <fullName evidence="8">OLC1v1022007C1</fullName>
    </submittedName>
</protein>
<evidence type="ECO:0000256" key="6">
    <source>
        <dbReference type="SAM" id="MobiDB-lite"/>
    </source>
</evidence>
<dbReference type="PROSITE" id="PS50176">
    <property type="entry name" value="ARM_REPEAT"/>
    <property type="match status" value="1"/>
</dbReference>
<dbReference type="Gene3D" id="1.10.418.10">
    <property type="entry name" value="Calponin-like domain"/>
    <property type="match status" value="2"/>
</dbReference>
<gene>
    <name evidence="8" type="ORF">OLC1_LOCUS554</name>
</gene>
<dbReference type="GO" id="GO:0000278">
    <property type="term" value="P:mitotic cell cycle"/>
    <property type="evidence" value="ECO:0007669"/>
    <property type="project" value="TreeGrafter"/>
</dbReference>
<dbReference type="PROSITE" id="PS50021">
    <property type="entry name" value="CH"/>
    <property type="match status" value="1"/>
</dbReference>
<dbReference type="GO" id="GO:0005516">
    <property type="term" value="F:calmodulin binding"/>
    <property type="evidence" value="ECO:0007669"/>
    <property type="project" value="UniProtKB-KW"/>
</dbReference>
<dbReference type="InterPro" id="IPR016024">
    <property type="entry name" value="ARM-type_fold"/>
</dbReference>
<feature type="compositionally biased region" description="Basic and acidic residues" evidence="6">
    <location>
        <begin position="179"/>
        <end position="190"/>
    </location>
</feature>
<dbReference type="InterPro" id="IPR051185">
    <property type="entry name" value="ASPM"/>
</dbReference>
<evidence type="ECO:0000256" key="3">
    <source>
        <dbReference type="ARBA" id="ARBA00022737"/>
    </source>
</evidence>
<accession>A0AAV1BX34</accession>
<feature type="compositionally biased region" description="Basic and acidic residues" evidence="6">
    <location>
        <begin position="138"/>
        <end position="161"/>
    </location>
</feature>
<dbReference type="SMART" id="SM00185">
    <property type="entry name" value="ARM"/>
    <property type="match status" value="1"/>
</dbReference>
<organism evidence="8 9">
    <name type="scientific">Oldenlandia corymbosa var. corymbosa</name>
    <dbReference type="NCBI Taxonomy" id="529605"/>
    <lineage>
        <taxon>Eukaryota</taxon>
        <taxon>Viridiplantae</taxon>
        <taxon>Streptophyta</taxon>
        <taxon>Embryophyta</taxon>
        <taxon>Tracheophyta</taxon>
        <taxon>Spermatophyta</taxon>
        <taxon>Magnoliopsida</taxon>
        <taxon>eudicotyledons</taxon>
        <taxon>Gunneridae</taxon>
        <taxon>Pentapetalae</taxon>
        <taxon>asterids</taxon>
        <taxon>lamiids</taxon>
        <taxon>Gentianales</taxon>
        <taxon>Rubiaceae</taxon>
        <taxon>Rubioideae</taxon>
        <taxon>Spermacoceae</taxon>
        <taxon>Hedyotis-Oldenlandia complex</taxon>
        <taxon>Oldenlandia</taxon>
    </lineage>
</organism>
<dbReference type="InterPro" id="IPR011989">
    <property type="entry name" value="ARM-like"/>
</dbReference>